<keyword evidence="1" id="KW-0001">2Fe-2S</keyword>
<dbReference type="CDD" id="cd03467">
    <property type="entry name" value="Rieske"/>
    <property type="match status" value="1"/>
</dbReference>
<protein>
    <submittedName>
        <fullName evidence="8">Rieske 2Fe-2S domain-containing protein</fullName>
    </submittedName>
</protein>
<keyword evidence="9" id="KW-1185">Reference proteome</keyword>
<feature type="domain" description="Rieske" evidence="7">
    <location>
        <begin position="8"/>
        <end position="107"/>
    </location>
</feature>
<evidence type="ECO:0000256" key="1">
    <source>
        <dbReference type="ARBA" id="ARBA00022714"/>
    </source>
</evidence>
<evidence type="ECO:0000256" key="4">
    <source>
        <dbReference type="ARBA" id="ARBA00023014"/>
    </source>
</evidence>
<evidence type="ECO:0000256" key="5">
    <source>
        <dbReference type="ARBA" id="ARBA00034078"/>
    </source>
</evidence>
<evidence type="ECO:0000313" key="9">
    <source>
        <dbReference type="Proteomes" id="UP001165367"/>
    </source>
</evidence>
<keyword evidence="2" id="KW-0479">Metal-binding</keyword>
<dbReference type="PANTHER" id="PTHR21496:SF0">
    <property type="entry name" value="RIESKE DOMAIN-CONTAINING PROTEIN"/>
    <property type="match status" value="1"/>
</dbReference>
<reference evidence="8" key="1">
    <citation type="submission" date="2022-01" db="EMBL/GenBank/DDBJ databases">
        <authorList>
            <person name="Jo J.-H."/>
            <person name="Im W.-T."/>
        </authorList>
    </citation>
    <scope>NUCLEOTIDE SEQUENCE</scope>
    <source>
        <strain evidence="8">NA20</strain>
    </source>
</reference>
<comment type="caution">
    <text evidence="8">The sequence shown here is derived from an EMBL/GenBank/DDBJ whole genome shotgun (WGS) entry which is preliminary data.</text>
</comment>
<dbReference type="Pfam" id="PF00355">
    <property type="entry name" value="Rieske"/>
    <property type="match status" value="1"/>
</dbReference>
<dbReference type="EMBL" id="JAKLTR010000011">
    <property type="protein sequence ID" value="MCG2616037.1"/>
    <property type="molecule type" value="Genomic_DNA"/>
</dbReference>
<accession>A0ABS9KUR7</accession>
<evidence type="ECO:0000313" key="8">
    <source>
        <dbReference type="EMBL" id="MCG2616037.1"/>
    </source>
</evidence>
<keyword evidence="4" id="KW-0411">Iron-sulfur</keyword>
<gene>
    <name evidence="8" type="ORF">LZZ85_17200</name>
</gene>
<dbReference type="PANTHER" id="PTHR21496">
    <property type="entry name" value="FERREDOXIN-RELATED"/>
    <property type="match status" value="1"/>
</dbReference>
<evidence type="ECO:0000256" key="2">
    <source>
        <dbReference type="ARBA" id="ARBA00022723"/>
    </source>
</evidence>
<name>A0ABS9KUR7_9BACT</name>
<dbReference type="Gene3D" id="2.102.10.10">
    <property type="entry name" value="Rieske [2Fe-2S] iron-sulphur domain"/>
    <property type="match status" value="1"/>
</dbReference>
<evidence type="ECO:0000256" key="6">
    <source>
        <dbReference type="ARBA" id="ARBA00038001"/>
    </source>
</evidence>
<dbReference type="SUPFAM" id="SSF50022">
    <property type="entry name" value="ISP domain"/>
    <property type="match status" value="1"/>
</dbReference>
<comment type="similarity">
    <text evidence="6">Belongs to the bacterial ring-hydroxylating dioxygenase ferredoxin component family.</text>
</comment>
<keyword evidence="3" id="KW-0408">Iron</keyword>
<organism evidence="8 9">
    <name type="scientific">Terrimonas ginsenosidimutans</name>
    <dbReference type="NCBI Taxonomy" id="2908004"/>
    <lineage>
        <taxon>Bacteria</taxon>
        <taxon>Pseudomonadati</taxon>
        <taxon>Bacteroidota</taxon>
        <taxon>Chitinophagia</taxon>
        <taxon>Chitinophagales</taxon>
        <taxon>Chitinophagaceae</taxon>
        <taxon>Terrimonas</taxon>
    </lineage>
</organism>
<dbReference type="InterPro" id="IPR036922">
    <property type="entry name" value="Rieske_2Fe-2S_sf"/>
</dbReference>
<dbReference type="Proteomes" id="UP001165367">
    <property type="component" value="Unassembled WGS sequence"/>
</dbReference>
<proteinExistence type="inferred from homology"/>
<sequence length="118" mass="13343">MSEKKYRWHKIADHINEINFGSNNITETEAGGKAMCIAQHNEQVFAFARKCPHAGGWMSDGFIDASGNVVCPLHRYKFDLKNGRNVTGEGYYLKNWPVEIRADGVYVGIEESKLFGLF</sequence>
<dbReference type="RefSeq" id="WP_237874575.1">
    <property type="nucleotide sequence ID" value="NZ_JAKLTR010000011.1"/>
</dbReference>
<evidence type="ECO:0000256" key="3">
    <source>
        <dbReference type="ARBA" id="ARBA00023004"/>
    </source>
</evidence>
<comment type="cofactor">
    <cofactor evidence="5">
        <name>[2Fe-2S] cluster</name>
        <dbReference type="ChEBI" id="CHEBI:190135"/>
    </cofactor>
</comment>
<dbReference type="InterPro" id="IPR017941">
    <property type="entry name" value="Rieske_2Fe-2S"/>
</dbReference>
<dbReference type="PROSITE" id="PS51296">
    <property type="entry name" value="RIESKE"/>
    <property type="match status" value="1"/>
</dbReference>
<evidence type="ECO:0000259" key="7">
    <source>
        <dbReference type="PROSITE" id="PS51296"/>
    </source>
</evidence>